<evidence type="ECO:0000256" key="5">
    <source>
        <dbReference type="ARBA" id="ARBA00023110"/>
    </source>
</evidence>
<organism evidence="12 13">
    <name type="scientific">Marinicella pacifica</name>
    <dbReference type="NCBI Taxonomy" id="1171543"/>
    <lineage>
        <taxon>Bacteria</taxon>
        <taxon>Pseudomonadati</taxon>
        <taxon>Pseudomonadota</taxon>
        <taxon>Gammaproteobacteria</taxon>
        <taxon>Lysobacterales</taxon>
        <taxon>Marinicellaceae</taxon>
        <taxon>Marinicella</taxon>
    </lineage>
</organism>
<comment type="similarity">
    <text evidence="3 10">Belongs to the FKBP-type PPIase family.</text>
</comment>
<dbReference type="EC" id="5.2.1.8" evidence="10"/>
<evidence type="ECO:0000256" key="8">
    <source>
        <dbReference type="ARBA" id="ARBA00037071"/>
    </source>
</evidence>
<evidence type="ECO:0000256" key="4">
    <source>
        <dbReference type="ARBA" id="ARBA00022490"/>
    </source>
</evidence>
<evidence type="ECO:0000259" key="11">
    <source>
        <dbReference type="PROSITE" id="PS50059"/>
    </source>
</evidence>
<comment type="caution">
    <text evidence="12">The sequence shown here is derived from an EMBL/GenBank/DDBJ whole genome shotgun (WGS) entry which is preliminary data.</text>
</comment>
<evidence type="ECO:0000256" key="2">
    <source>
        <dbReference type="ARBA" id="ARBA00004496"/>
    </source>
</evidence>
<feature type="domain" description="PPIase FKBP-type" evidence="11">
    <location>
        <begin position="6"/>
        <end position="95"/>
    </location>
</feature>
<dbReference type="PANTHER" id="PTHR47861:SF3">
    <property type="entry name" value="FKBP-TYPE PEPTIDYL-PROLYL CIS-TRANS ISOMERASE SLYD"/>
    <property type="match status" value="1"/>
</dbReference>
<keyword evidence="4" id="KW-0963">Cytoplasm</keyword>
<proteinExistence type="inferred from homology"/>
<dbReference type="GO" id="GO:0042026">
    <property type="term" value="P:protein refolding"/>
    <property type="evidence" value="ECO:0007669"/>
    <property type="project" value="UniProtKB-ARBA"/>
</dbReference>
<protein>
    <recommendedName>
        <fullName evidence="10">Peptidyl-prolyl cis-trans isomerase</fullName>
        <ecNumber evidence="10">5.2.1.8</ecNumber>
    </recommendedName>
</protein>
<evidence type="ECO:0000256" key="1">
    <source>
        <dbReference type="ARBA" id="ARBA00000971"/>
    </source>
</evidence>
<evidence type="ECO:0000313" key="12">
    <source>
        <dbReference type="EMBL" id="GGF87628.1"/>
    </source>
</evidence>
<dbReference type="Proteomes" id="UP000605253">
    <property type="component" value="Unassembled WGS sequence"/>
</dbReference>
<gene>
    <name evidence="12" type="primary">slyD</name>
    <name evidence="12" type="ORF">GCM10011365_05890</name>
</gene>
<comment type="subcellular location">
    <subcellularLocation>
        <location evidence="2">Cytoplasm</location>
    </subcellularLocation>
</comment>
<keyword evidence="6" id="KW-0143">Chaperone</keyword>
<dbReference type="PROSITE" id="PS50059">
    <property type="entry name" value="FKBP_PPIASE"/>
    <property type="match status" value="1"/>
</dbReference>
<accession>A0A917CH41</accession>
<evidence type="ECO:0000256" key="10">
    <source>
        <dbReference type="RuleBase" id="RU003915"/>
    </source>
</evidence>
<reference evidence="12" key="2">
    <citation type="submission" date="2020-09" db="EMBL/GenBank/DDBJ databases">
        <authorList>
            <person name="Sun Q."/>
            <person name="Zhou Y."/>
        </authorList>
    </citation>
    <scope>NUCLEOTIDE SEQUENCE</scope>
    <source>
        <strain evidence="12">CGMCC 1.12181</strain>
    </source>
</reference>
<sequence>MEIKKDCVVGMHYKLTDDQGQVLDSSEGREPLKFIQGAQNIIPGLEKAMEGKQPGDQFDVTVEPEEAYGVRHEQMIQKVPKSAFQGVDELNVGMQFQAETQQGQIPVKITAINGDEVTVDGNHELAGQRLHFNVKVEEVRQATAEELDHGHVH</sequence>
<evidence type="ECO:0000256" key="7">
    <source>
        <dbReference type="ARBA" id="ARBA00023235"/>
    </source>
</evidence>
<name>A0A917CH41_9GAMM</name>
<dbReference type="GO" id="GO:0005737">
    <property type="term" value="C:cytoplasm"/>
    <property type="evidence" value="ECO:0007669"/>
    <property type="project" value="UniProtKB-SubCell"/>
</dbReference>
<dbReference type="GO" id="GO:0003755">
    <property type="term" value="F:peptidyl-prolyl cis-trans isomerase activity"/>
    <property type="evidence" value="ECO:0007669"/>
    <property type="project" value="UniProtKB-UniRule"/>
</dbReference>
<dbReference type="Gene3D" id="3.10.50.40">
    <property type="match status" value="1"/>
</dbReference>
<dbReference type="SUPFAM" id="SSF54534">
    <property type="entry name" value="FKBP-like"/>
    <property type="match status" value="1"/>
</dbReference>
<comment type="catalytic activity">
    <reaction evidence="1 9 10">
        <text>[protein]-peptidylproline (omega=180) = [protein]-peptidylproline (omega=0)</text>
        <dbReference type="Rhea" id="RHEA:16237"/>
        <dbReference type="Rhea" id="RHEA-COMP:10747"/>
        <dbReference type="Rhea" id="RHEA-COMP:10748"/>
        <dbReference type="ChEBI" id="CHEBI:83833"/>
        <dbReference type="ChEBI" id="CHEBI:83834"/>
        <dbReference type="EC" id="5.2.1.8"/>
    </reaction>
</comment>
<dbReference type="InterPro" id="IPR001179">
    <property type="entry name" value="PPIase_FKBP_dom"/>
</dbReference>
<dbReference type="InterPro" id="IPR046357">
    <property type="entry name" value="PPIase_dom_sf"/>
</dbReference>
<evidence type="ECO:0000256" key="3">
    <source>
        <dbReference type="ARBA" id="ARBA00006577"/>
    </source>
</evidence>
<keyword evidence="7 9" id="KW-0413">Isomerase</keyword>
<dbReference type="NCBIfam" id="NF008008">
    <property type="entry name" value="PRK10737.1"/>
    <property type="match status" value="1"/>
</dbReference>
<keyword evidence="13" id="KW-1185">Reference proteome</keyword>
<dbReference type="Pfam" id="PF00254">
    <property type="entry name" value="FKBP_C"/>
    <property type="match status" value="1"/>
</dbReference>
<dbReference type="EMBL" id="BMEO01000002">
    <property type="protein sequence ID" value="GGF87628.1"/>
    <property type="molecule type" value="Genomic_DNA"/>
</dbReference>
<evidence type="ECO:0000256" key="9">
    <source>
        <dbReference type="PROSITE-ProRule" id="PRU00277"/>
    </source>
</evidence>
<evidence type="ECO:0000256" key="6">
    <source>
        <dbReference type="ARBA" id="ARBA00023186"/>
    </source>
</evidence>
<dbReference type="AlphaFoldDB" id="A0A917CH41"/>
<dbReference type="PANTHER" id="PTHR47861">
    <property type="entry name" value="FKBP-TYPE PEPTIDYL-PROLYL CIS-TRANS ISOMERASE SLYD"/>
    <property type="match status" value="1"/>
</dbReference>
<evidence type="ECO:0000313" key="13">
    <source>
        <dbReference type="Proteomes" id="UP000605253"/>
    </source>
</evidence>
<dbReference type="RefSeq" id="WP_188364183.1">
    <property type="nucleotide sequence ID" value="NZ_BAABJF010000032.1"/>
</dbReference>
<comment type="function">
    <text evidence="8">Also involved in hydrogenase metallocenter assembly, probably by participating in the nickel insertion step. This function in hydrogenase biosynthesis requires chaperone activity and the presence of the metal-binding domain, but not PPIase activity.</text>
</comment>
<reference evidence="12" key="1">
    <citation type="journal article" date="2014" name="Int. J. Syst. Evol. Microbiol.">
        <title>Complete genome sequence of Corynebacterium casei LMG S-19264T (=DSM 44701T), isolated from a smear-ripened cheese.</title>
        <authorList>
            <consortium name="US DOE Joint Genome Institute (JGI-PGF)"/>
            <person name="Walter F."/>
            <person name="Albersmeier A."/>
            <person name="Kalinowski J."/>
            <person name="Ruckert C."/>
        </authorList>
    </citation>
    <scope>NUCLEOTIDE SEQUENCE</scope>
    <source>
        <strain evidence="12">CGMCC 1.12181</strain>
    </source>
</reference>
<keyword evidence="5 9" id="KW-0697">Rotamase</keyword>